<protein>
    <submittedName>
        <fullName evidence="2">Uncharacterized protein</fullName>
    </submittedName>
</protein>
<comment type="caution">
    <text evidence="2">The sequence shown here is derived from an EMBL/GenBank/DDBJ whole genome shotgun (WGS) entry which is preliminary data.</text>
</comment>
<evidence type="ECO:0000313" key="2">
    <source>
        <dbReference type="EMBL" id="MDI2091669.1"/>
    </source>
</evidence>
<dbReference type="RefSeq" id="WP_281448756.1">
    <property type="nucleotide sequence ID" value="NZ_JASBAO010000001.1"/>
</dbReference>
<dbReference type="Proteomes" id="UP001431634">
    <property type="component" value="Unassembled WGS sequence"/>
</dbReference>
<name>A0ABT6Q3G8_9PROT</name>
<accession>A0ABT6Q3G8</accession>
<organism evidence="2 3">
    <name type="scientific">Commensalibacter oyaizuii</name>
    <dbReference type="NCBI Taxonomy" id="3043873"/>
    <lineage>
        <taxon>Bacteria</taxon>
        <taxon>Pseudomonadati</taxon>
        <taxon>Pseudomonadota</taxon>
        <taxon>Alphaproteobacteria</taxon>
        <taxon>Acetobacterales</taxon>
        <taxon>Acetobacteraceae</taxon>
    </lineage>
</organism>
<evidence type="ECO:0000256" key="1">
    <source>
        <dbReference type="SAM" id="MobiDB-lite"/>
    </source>
</evidence>
<reference evidence="2" key="1">
    <citation type="submission" date="2023-05" db="EMBL/GenBank/DDBJ databases">
        <title>Whole genome sequence of Commensalibacter sp.</title>
        <authorList>
            <person name="Charoenyingcharoen P."/>
            <person name="Yukphan P."/>
        </authorList>
    </citation>
    <scope>NUCLEOTIDE SEQUENCE</scope>
    <source>
        <strain evidence="2">TBRC 16381</strain>
    </source>
</reference>
<feature type="compositionally biased region" description="Polar residues" evidence="1">
    <location>
        <begin position="86"/>
        <end position="100"/>
    </location>
</feature>
<gene>
    <name evidence="2" type="ORF">QJV27_09870</name>
</gene>
<dbReference type="EMBL" id="JASBAO010000001">
    <property type="protein sequence ID" value="MDI2091669.1"/>
    <property type="molecule type" value="Genomic_DNA"/>
</dbReference>
<evidence type="ECO:0000313" key="3">
    <source>
        <dbReference type="Proteomes" id="UP001431634"/>
    </source>
</evidence>
<feature type="region of interest" description="Disordered" evidence="1">
    <location>
        <begin position="75"/>
        <end position="100"/>
    </location>
</feature>
<proteinExistence type="predicted"/>
<sequence length="100" mass="11544">MNDKLNSKEDLKRAIFKLQSNLESAAQTLNIDEQETYYKNQKSLIENLQNILADETVPFEEMKILVSLLLKLQPPSKTNNKRDTKTVSINTSSHKTYNLM</sequence>
<keyword evidence="3" id="KW-1185">Reference proteome</keyword>